<dbReference type="Proteomes" id="UP000442109">
    <property type="component" value="Unassembled WGS sequence"/>
</dbReference>
<proteinExistence type="predicted"/>
<feature type="non-terminal residue" evidence="1">
    <location>
        <position position="1"/>
    </location>
</feature>
<feature type="non-terminal residue" evidence="1">
    <location>
        <position position="88"/>
    </location>
</feature>
<reference evidence="1 2" key="1">
    <citation type="journal article" date="2019" name="PLoS ONE">
        <title>Pup mortality in New Zealand sea lions (Phocarctos hookeri) at Enderby Island, Auckland Islands, 2013-18.</title>
        <authorList>
            <person name="Michael S.A."/>
            <person name="Hayman D.T.S."/>
            <person name="Gray R."/>
            <person name="Zhang J."/>
            <person name="Rogers L."/>
            <person name="Roe W.D."/>
        </authorList>
    </citation>
    <scope>NUCLEOTIDE SEQUENCE [LARGE SCALE GENOMIC DNA]</scope>
    <source>
        <strain evidence="1 2">SM868</strain>
    </source>
</reference>
<sequence>VIIDDTPEVVVLSGFDPIRREIARMTLESLIADGRIHPARIEELVEKNRFEMDNRIREYGEAAAYEIGAPNLHPDLIKIMGRLQFRTS</sequence>
<comment type="caution">
    <text evidence="1">The sequence shown here is derived from an EMBL/GenBank/DDBJ whole genome shotgun (WGS) entry which is preliminary data.</text>
</comment>
<gene>
    <name evidence="1" type="ORF">GB996_12140</name>
</gene>
<evidence type="ECO:0000313" key="1">
    <source>
        <dbReference type="EMBL" id="MUG33521.1"/>
    </source>
</evidence>
<dbReference type="EMBL" id="WFKQ01000104">
    <property type="protein sequence ID" value="MUG33521.1"/>
    <property type="molecule type" value="Genomic_DNA"/>
</dbReference>
<name>A0A844M3K9_9GAMM</name>
<keyword evidence="2" id="KW-1185">Reference proteome</keyword>
<evidence type="ECO:0000313" key="2">
    <source>
        <dbReference type="Proteomes" id="UP000442109"/>
    </source>
</evidence>
<dbReference type="AlphaFoldDB" id="A0A844M3K9"/>
<organism evidence="1 2">
    <name type="scientific">Psychrobacter sanguinis</name>
    <dbReference type="NCBI Taxonomy" id="861445"/>
    <lineage>
        <taxon>Bacteria</taxon>
        <taxon>Pseudomonadati</taxon>
        <taxon>Pseudomonadota</taxon>
        <taxon>Gammaproteobacteria</taxon>
        <taxon>Moraxellales</taxon>
        <taxon>Moraxellaceae</taxon>
        <taxon>Psychrobacter</taxon>
    </lineage>
</organism>
<accession>A0A844M3K9</accession>
<protein>
    <submittedName>
        <fullName evidence="1">Ribonuclease Y</fullName>
    </submittedName>
</protein>